<dbReference type="Proteomes" id="UP001258315">
    <property type="component" value="Unassembled WGS sequence"/>
</dbReference>
<accession>A0ABU3GR56</accession>
<keyword evidence="1" id="KW-1133">Transmembrane helix</keyword>
<sequence>MNLKFILNLIIIILTGLFMAQPALAGDYGPVMVDEEGFGPSSLLLIIPLSALLGLIVFGFMQSGKKNYKKVTYVEIEENALRRTHKKRDRIDRELELCNQRMQSYLAKPVADKKYT</sequence>
<evidence type="ECO:0008006" key="4">
    <source>
        <dbReference type="Google" id="ProtNLM"/>
    </source>
</evidence>
<dbReference type="RefSeq" id="WP_311948280.1">
    <property type="nucleotide sequence ID" value="NZ_JAVLVU010000001.1"/>
</dbReference>
<evidence type="ECO:0000313" key="3">
    <source>
        <dbReference type="Proteomes" id="UP001258315"/>
    </source>
</evidence>
<comment type="caution">
    <text evidence="2">The sequence shown here is derived from an EMBL/GenBank/DDBJ whole genome shotgun (WGS) entry which is preliminary data.</text>
</comment>
<keyword evidence="1" id="KW-0472">Membrane</keyword>
<organism evidence="2 3">
    <name type="scientific">Mucilaginibacter terrae</name>
    <dbReference type="NCBI Taxonomy" id="1955052"/>
    <lineage>
        <taxon>Bacteria</taxon>
        <taxon>Pseudomonadati</taxon>
        <taxon>Bacteroidota</taxon>
        <taxon>Sphingobacteriia</taxon>
        <taxon>Sphingobacteriales</taxon>
        <taxon>Sphingobacteriaceae</taxon>
        <taxon>Mucilaginibacter</taxon>
    </lineage>
</organism>
<name>A0ABU3GR56_9SPHI</name>
<evidence type="ECO:0000256" key="1">
    <source>
        <dbReference type="SAM" id="Phobius"/>
    </source>
</evidence>
<feature type="transmembrane region" description="Helical" evidence="1">
    <location>
        <begin position="41"/>
        <end position="61"/>
    </location>
</feature>
<proteinExistence type="predicted"/>
<gene>
    <name evidence="2" type="ORF">QE417_001187</name>
</gene>
<evidence type="ECO:0000313" key="2">
    <source>
        <dbReference type="EMBL" id="MDT3402115.1"/>
    </source>
</evidence>
<dbReference type="EMBL" id="JAVLVU010000001">
    <property type="protein sequence ID" value="MDT3402115.1"/>
    <property type="molecule type" value="Genomic_DNA"/>
</dbReference>
<protein>
    <recommendedName>
        <fullName evidence="4">LapA family protein</fullName>
    </recommendedName>
</protein>
<reference evidence="3" key="1">
    <citation type="submission" date="2023-07" db="EMBL/GenBank/DDBJ databases">
        <title>Functional and genomic diversity of the sorghum phyllosphere microbiome.</title>
        <authorList>
            <person name="Shade A."/>
        </authorList>
    </citation>
    <scope>NUCLEOTIDE SEQUENCE [LARGE SCALE GENOMIC DNA]</scope>
    <source>
        <strain evidence="3">SORGH_AS_0422</strain>
    </source>
</reference>
<keyword evidence="3" id="KW-1185">Reference proteome</keyword>
<keyword evidence="1" id="KW-0812">Transmembrane</keyword>